<reference evidence="1" key="1">
    <citation type="journal article" date="2019" name="Sci. Rep.">
        <title>Draft genome of Tanacetum cinerariifolium, the natural source of mosquito coil.</title>
        <authorList>
            <person name="Yamashiro T."/>
            <person name="Shiraishi A."/>
            <person name="Satake H."/>
            <person name="Nakayama K."/>
        </authorList>
    </citation>
    <scope>NUCLEOTIDE SEQUENCE</scope>
</reference>
<dbReference type="AlphaFoldDB" id="A0A699SVU6"/>
<organism evidence="1">
    <name type="scientific">Tanacetum cinerariifolium</name>
    <name type="common">Dalmatian daisy</name>
    <name type="synonym">Chrysanthemum cinerariifolium</name>
    <dbReference type="NCBI Taxonomy" id="118510"/>
    <lineage>
        <taxon>Eukaryota</taxon>
        <taxon>Viridiplantae</taxon>
        <taxon>Streptophyta</taxon>
        <taxon>Embryophyta</taxon>
        <taxon>Tracheophyta</taxon>
        <taxon>Spermatophyta</taxon>
        <taxon>Magnoliopsida</taxon>
        <taxon>eudicotyledons</taxon>
        <taxon>Gunneridae</taxon>
        <taxon>Pentapetalae</taxon>
        <taxon>asterids</taxon>
        <taxon>campanulids</taxon>
        <taxon>Asterales</taxon>
        <taxon>Asteraceae</taxon>
        <taxon>Asteroideae</taxon>
        <taxon>Anthemideae</taxon>
        <taxon>Anthemidinae</taxon>
        <taxon>Tanacetum</taxon>
    </lineage>
</organism>
<protein>
    <submittedName>
        <fullName evidence="1">Uncharacterized protein</fullName>
    </submittedName>
</protein>
<sequence length="76" mass="8765">RLHRLYKSSHTAKEMTWHAIGKCTEPGKMQHSVNGRAWKNFDTMYPDFVKGPRNVRLWLAADGFNLLGNLSQSYSI</sequence>
<gene>
    <name evidence="1" type="ORF">Tci_873699</name>
</gene>
<dbReference type="EMBL" id="BKCJ011193300">
    <property type="protein sequence ID" value="GFD01730.1"/>
    <property type="molecule type" value="Genomic_DNA"/>
</dbReference>
<dbReference type="Pfam" id="PF02992">
    <property type="entry name" value="Transposase_21"/>
    <property type="match status" value="1"/>
</dbReference>
<comment type="caution">
    <text evidence="1">The sequence shown here is derived from an EMBL/GenBank/DDBJ whole genome shotgun (WGS) entry which is preliminary data.</text>
</comment>
<feature type="non-terminal residue" evidence="1">
    <location>
        <position position="1"/>
    </location>
</feature>
<proteinExistence type="predicted"/>
<evidence type="ECO:0000313" key="1">
    <source>
        <dbReference type="EMBL" id="GFD01730.1"/>
    </source>
</evidence>
<accession>A0A699SVU6</accession>
<name>A0A699SVU6_TANCI</name>
<dbReference type="InterPro" id="IPR004242">
    <property type="entry name" value="Transposase_21"/>
</dbReference>